<dbReference type="InterPro" id="IPR012349">
    <property type="entry name" value="Split_barrel_FMN-bd"/>
</dbReference>
<dbReference type="Proteomes" id="UP001178281">
    <property type="component" value="Unassembled WGS sequence"/>
</dbReference>
<evidence type="ECO:0000256" key="2">
    <source>
        <dbReference type="ARBA" id="ARBA00023002"/>
    </source>
</evidence>
<evidence type="ECO:0000313" key="4">
    <source>
        <dbReference type="EMBL" id="MDP0398488.1"/>
    </source>
</evidence>
<proteinExistence type="inferred from homology"/>
<keyword evidence="2 4" id="KW-0560">Oxidoreductase</keyword>
<dbReference type="GO" id="GO:0010181">
    <property type="term" value="F:FMN binding"/>
    <property type="evidence" value="ECO:0007669"/>
    <property type="project" value="InterPro"/>
</dbReference>
<evidence type="ECO:0000256" key="1">
    <source>
        <dbReference type="ARBA" id="ARBA00008898"/>
    </source>
</evidence>
<dbReference type="Gene3D" id="2.30.110.10">
    <property type="entry name" value="Electron Transport, Fmn-binding Protein, Chain A"/>
    <property type="match status" value="1"/>
</dbReference>
<dbReference type="SMART" id="SM00903">
    <property type="entry name" value="Flavin_Reduct"/>
    <property type="match status" value="1"/>
</dbReference>
<dbReference type="EMBL" id="JAUTIX010000003">
    <property type="protein sequence ID" value="MDP0398488.1"/>
    <property type="molecule type" value="Genomic_DNA"/>
</dbReference>
<dbReference type="SUPFAM" id="SSF50475">
    <property type="entry name" value="FMN-binding split barrel"/>
    <property type="match status" value="1"/>
</dbReference>
<accession>A0AA90NG33</accession>
<dbReference type="InterPro" id="IPR002563">
    <property type="entry name" value="Flavin_Rdtase-like_dom"/>
</dbReference>
<dbReference type="Pfam" id="PF01613">
    <property type="entry name" value="Flavin_Reduct"/>
    <property type="match status" value="1"/>
</dbReference>
<dbReference type="NCBIfam" id="NF045630">
    <property type="entry name" value="monooxsub_HsaB"/>
    <property type="match status" value="1"/>
</dbReference>
<evidence type="ECO:0000259" key="3">
    <source>
        <dbReference type="SMART" id="SM00903"/>
    </source>
</evidence>
<dbReference type="RefSeq" id="WP_305111341.1">
    <property type="nucleotide sequence ID" value="NZ_JAUTIX010000003.1"/>
</dbReference>
<dbReference type="AlphaFoldDB" id="A0AA90NG33"/>
<comment type="similarity">
    <text evidence="1">Belongs to the non-flavoprotein flavin reductase family.</text>
</comment>
<reference evidence="4" key="1">
    <citation type="submission" date="2023-08" db="EMBL/GenBank/DDBJ databases">
        <title>The draft genome of Tsukamurella strandjordii strain 050030.</title>
        <authorList>
            <person name="Zhao F."/>
            <person name="Feng Y."/>
            <person name="Zong Z."/>
        </authorList>
    </citation>
    <scope>NUCLEOTIDE SEQUENCE</scope>
    <source>
        <strain evidence="4">050030</strain>
    </source>
</reference>
<dbReference type="PANTHER" id="PTHR30466">
    <property type="entry name" value="FLAVIN REDUCTASE"/>
    <property type="match status" value="1"/>
</dbReference>
<dbReference type="InterPro" id="IPR054682">
    <property type="entry name" value="HsaB"/>
</dbReference>
<dbReference type="InterPro" id="IPR050268">
    <property type="entry name" value="NADH-dep_flavin_reductase"/>
</dbReference>
<evidence type="ECO:0000313" key="5">
    <source>
        <dbReference type="Proteomes" id="UP001178281"/>
    </source>
</evidence>
<comment type="caution">
    <text evidence="4">The sequence shown here is derived from an EMBL/GenBank/DDBJ whole genome shotgun (WGS) entry which is preliminary data.</text>
</comment>
<sequence>MTEQTSPVRIDPIEPLAYRTAMGHFCTGVTVITAADEEGPVGFACQSFSALSLDPPLVLFCPMKTSGAWRTIERTGRFAVNVLSENQQAVSSVFGSRHPDKFGEVRWRPSPTGSPLLDDALSWIDCTVETVHDGGDHHIVIGRVQQLSPPNPGRPLLFYRGRYTQTVTDPGQAIPRALSLDAFLTWPVGDDWM</sequence>
<keyword evidence="5" id="KW-1185">Reference proteome</keyword>
<dbReference type="EC" id="1.-.-.-" evidence="4"/>
<dbReference type="PANTHER" id="PTHR30466:SF11">
    <property type="entry name" value="FLAVIN-DEPENDENT MONOOXYGENASE, REDUCTASE SUBUNIT HSAB"/>
    <property type="match status" value="1"/>
</dbReference>
<feature type="domain" description="Flavin reductase like" evidence="3">
    <location>
        <begin position="22"/>
        <end position="165"/>
    </location>
</feature>
<protein>
    <submittedName>
        <fullName evidence="4">Flavin reductase family protein</fullName>
        <ecNumber evidence="4">1.-.-.-</ecNumber>
    </submittedName>
</protein>
<dbReference type="GO" id="GO:0042602">
    <property type="term" value="F:riboflavin reductase (NADPH) activity"/>
    <property type="evidence" value="ECO:0007669"/>
    <property type="project" value="TreeGrafter"/>
</dbReference>
<name>A0AA90NG33_9ACTN</name>
<gene>
    <name evidence="4" type="ORF">Q7X28_11160</name>
</gene>
<organism evidence="4 5">
    <name type="scientific">Tsukamurella strandjordii</name>
    <dbReference type="NCBI Taxonomy" id="147577"/>
    <lineage>
        <taxon>Bacteria</taxon>
        <taxon>Bacillati</taxon>
        <taxon>Actinomycetota</taxon>
        <taxon>Actinomycetes</taxon>
        <taxon>Mycobacteriales</taxon>
        <taxon>Tsukamurellaceae</taxon>
        <taxon>Tsukamurella</taxon>
    </lineage>
</organism>